<evidence type="ECO:0008006" key="4">
    <source>
        <dbReference type="Google" id="ProtNLM"/>
    </source>
</evidence>
<sequence>MPPAPPLCCYSALSSGALLHSVCICICVCVAPRPSATGPASLRYPVASCLAQSSIRIPPFPAAGSASKATIARLTDGQGRSLGRASERGAALL</sequence>
<feature type="signal peptide" evidence="1">
    <location>
        <begin position="1"/>
        <end position="23"/>
    </location>
</feature>
<gene>
    <name evidence="2" type="ORF">CALCODRAFT_501957</name>
</gene>
<proteinExistence type="predicted"/>
<dbReference type="InParanoid" id="A0A165DFD9"/>
<evidence type="ECO:0000313" key="2">
    <source>
        <dbReference type="EMBL" id="KZT52694.1"/>
    </source>
</evidence>
<dbReference type="AlphaFoldDB" id="A0A165DFD9"/>
<dbReference type="EMBL" id="KV424058">
    <property type="protein sequence ID" value="KZT52694.1"/>
    <property type="molecule type" value="Genomic_DNA"/>
</dbReference>
<organism evidence="2 3">
    <name type="scientific">Calocera cornea HHB12733</name>
    <dbReference type="NCBI Taxonomy" id="1353952"/>
    <lineage>
        <taxon>Eukaryota</taxon>
        <taxon>Fungi</taxon>
        <taxon>Dikarya</taxon>
        <taxon>Basidiomycota</taxon>
        <taxon>Agaricomycotina</taxon>
        <taxon>Dacrymycetes</taxon>
        <taxon>Dacrymycetales</taxon>
        <taxon>Dacrymycetaceae</taxon>
        <taxon>Calocera</taxon>
    </lineage>
</organism>
<feature type="chain" id="PRO_5007856559" description="Secreted protein" evidence="1">
    <location>
        <begin position="24"/>
        <end position="93"/>
    </location>
</feature>
<accession>A0A165DFD9</accession>
<dbReference type="Proteomes" id="UP000076842">
    <property type="component" value="Unassembled WGS sequence"/>
</dbReference>
<reference evidence="2 3" key="1">
    <citation type="journal article" date="2016" name="Mol. Biol. Evol.">
        <title>Comparative Genomics of Early-Diverging Mushroom-Forming Fungi Provides Insights into the Origins of Lignocellulose Decay Capabilities.</title>
        <authorList>
            <person name="Nagy L.G."/>
            <person name="Riley R."/>
            <person name="Tritt A."/>
            <person name="Adam C."/>
            <person name="Daum C."/>
            <person name="Floudas D."/>
            <person name="Sun H."/>
            <person name="Yadav J.S."/>
            <person name="Pangilinan J."/>
            <person name="Larsson K.H."/>
            <person name="Matsuura K."/>
            <person name="Barry K."/>
            <person name="Labutti K."/>
            <person name="Kuo R."/>
            <person name="Ohm R.A."/>
            <person name="Bhattacharya S.S."/>
            <person name="Shirouzu T."/>
            <person name="Yoshinaga Y."/>
            <person name="Martin F.M."/>
            <person name="Grigoriev I.V."/>
            <person name="Hibbett D.S."/>
        </authorList>
    </citation>
    <scope>NUCLEOTIDE SEQUENCE [LARGE SCALE GENOMIC DNA]</scope>
    <source>
        <strain evidence="2 3">HHB12733</strain>
    </source>
</reference>
<keyword evidence="1" id="KW-0732">Signal</keyword>
<evidence type="ECO:0000313" key="3">
    <source>
        <dbReference type="Proteomes" id="UP000076842"/>
    </source>
</evidence>
<name>A0A165DFD9_9BASI</name>
<protein>
    <recommendedName>
        <fullName evidence="4">Secreted protein</fullName>
    </recommendedName>
</protein>
<keyword evidence="3" id="KW-1185">Reference proteome</keyword>
<evidence type="ECO:0000256" key="1">
    <source>
        <dbReference type="SAM" id="SignalP"/>
    </source>
</evidence>